<dbReference type="GO" id="GO:0005886">
    <property type="term" value="C:plasma membrane"/>
    <property type="evidence" value="ECO:0007669"/>
    <property type="project" value="TreeGrafter"/>
</dbReference>
<organism evidence="2 3">
    <name type="scientific">Nitrospirillum amazonense</name>
    <dbReference type="NCBI Taxonomy" id="28077"/>
    <lineage>
        <taxon>Bacteria</taxon>
        <taxon>Pseudomonadati</taxon>
        <taxon>Pseudomonadota</taxon>
        <taxon>Alphaproteobacteria</taxon>
        <taxon>Rhodospirillales</taxon>
        <taxon>Azospirillaceae</taxon>
        <taxon>Nitrospirillum</taxon>
    </lineage>
</organism>
<dbReference type="OrthoDB" id="9798415at2"/>
<dbReference type="PANTHER" id="PTHR32063">
    <property type="match status" value="1"/>
</dbReference>
<dbReference type="RefSeq" id="WP_145748879.1">
    <property type="nucleotide sequence ID" value="NZ_VITN01000002.1"/>
</dbReference>
<dbReference type="InterPro" id="IPR001036">
    <property type="entry name" value="Acrflvin-R"/>
</dbReference>
<dbReference type="AlphaFoldDB" id="A0A560FQ23"/>
<dbReference type="Gene3D" id="3.30.70.1440">
    <property type="entry name" value="Multidrug efflux transporter AcrB pore domain"/>
    <property type="match status" value="1"/>
</dbReference>
<feature type="transmembrane region" description="Helical" evidence="1">
    <location>
        <begin position="363"/>
        <end position="383"/>
    </location>
</feature>
<dbReference type="PRINTS" id="PR00702">
    <property type="entry name" value="ACRIFLAVINRP"/>
</dbReference>
<feature type="transmembrane region" description="Helical" evidence="1">
    <location>
        <begin position="912"/>
        <end position="933"/>
    </location>
</feature>
<feature type="transmembrane region" description="Helical" evidence="1">
    <location>
        <begin position="337"/>
        <end position="356"/>
    </location>
</feature>
<dbReference type="Pfam" id="PF00873">
    <property type="entry name" value="ACR_tran"/>
    <property type="match status" value="1"/>
</dbReference>
<feature type="transmembrane region" description="Helical" evidence="1">
    <location>
        <begin position="528"/>
        <end position="546"/>
    </location>
</feature>
<feature type="transmembrane region" description="Helical" evidence="1">
    <location>
        <begin position="465"/>
        <end position="489"/>
    </location>
</feature>
<protein>
    <submittedName>
        <fullName evidence="2">Multidrug efflux pump subunit AcrB</fullName>
    </submittedName>
</protein>
<accession>A0A560FQ23</accession>
<keyword evidence="1" id="KW-0472">Membrane</keyword>
<dbReference type="SUPFAM" id="SSF82714">
    <property type="entry name" value="Multidrug efflux transporter AcrB TolC docking domain, DN and DC subdomains"/>
    <property type="match status" value="2"/>
</dbReference>
<feature type="transmembrane region" description="Helical" evidence="1">
    <location>
        <begin position="884"/>
        <end position="906"/>
    </location>
</feature>
<evidence type="ECO:0000256" key="1">
    <source>
        <dbReference type="SAM" id="Phobius"/>
    </source>
</evidence>
<dbReference type="Gene3D" id="3.30.2090.10">
    <property type="entry name" value="Multidrug efflux transporter AcrB TolC docking domain, DN and DC subdomains"/>
    <property type="match status" value="2"/>
</dbReference>
<dbReference type="Proteomes" id="UP000319859">
    <property type="component" value="Unassembled WGS sequence"/>
</dbReference>
<evidence type="ECO:0000313" key="2">
    <source>
        <dbReference type="EMBL" id="TWB23708.1"/>
    </source>
</evidence>
<sequence>MSGFNLSALAVRERAITLFLLVAITLSGVYAFLKLGRAEDPAFTIKVLTVSAVWPGATAQEMQDLVAEPLEKRLQELRWYDKVETFTRPGMVLMTLSLQDKTPPSAVPEQFYQARKKLGDEARTLPTGALGPFVNDEYSDTDFAVYAVKAPGMPARQLTREAETLRQRLLHVPGVKKVDILGERPERIFVDFTYARLATLGIGARDIFDALARQNTVTPAGSIDTDGPQVYIRLDGAYDDLEKIRETPIVAGGRTFKLSDVAEVKRGYEDPPTYLIRHDGDPALALGVVMQDGWNGLELGKALDAEEKKIAAELPVGLTLSKVSDQAVNIHEAVGEFMLKFFVALGVVMFVSLASLGWRVGIVVAAAVPLTLAAVFVIMQVTGRAFDRITLGALIISLGLLVDDAIIAIEIMVVKLEEGYDRIKAAAYAWSHTAAPMLSGTLVTIIGFTPVGFAKSTAGEYAGNIFWIVGFALITSWVVAVVFTPYLGVRLLPNIRPIPGGHAAIYATPRYQRLRRLITWAVDHRGRVALAVVGTFLLAGVGMGFVKQQFFPTSDRPEIMAEVQMPEGTSIEATSAAAKKVEDWLRRQPEAKIVSTYVGQGAPRFFLSYNPELPDPSFAKMIVLTPDDKARDRLKDNLRQAIADGLVPEARVRVTQLVFGPPSRFPVMFRVSGPDVAVLRGIADQVQAVMRANPDTRLVNQDWGERAPTLHFVLDQDRLRLIGLNPTDAAQQLQFLLTGAPVTQVREDIRVVQVTARSAGPDRLDPARLGDMTLTSADGRLVPLSQIGHVEVRAEEPILRRRDRVPTITVQADIDDALQPPQVSMAIEKALAPIIAKLPAGYHIQMGGNIEEAGKANAALAPMFPIMAALILLVLVLQTRSLSAMAMVFLTGPLGLVGAVPVLLIFHQPFGFNAILGLIGLSGILMRNTLILIGQIHTNQQEGLSPYHAVIEATVQRARPVILTALAAVLAFIPLTQSVFWGSMAYVLIGGTAVGTVLILVFLPALYALWFRVKADGAAAAPAEAPHYPRAVPAE</sequence>
<dbReference type="SUPFAM" id="SSF82693">
    <property type="entry name" value="Multidrug efflux transporter AcrB pore domain, PN1, PN2, PC1 and PC2 subdomains"/>
    <property type="match status" value="3"/>
</dbReference>
<feature type="transmembrane region" description="Helical" evidence="1">
    <location>
        <begin position="986"/>
        <end position="1010"/>
    </location>
</feature>
<dbReference type="SUPFAM" id="SSF82866">
    <property type="entry name" value="Multidrug efflux transporter AcrB transmembrane domain"/>
    <property type="match status" value="2"/>
</dbReference>
<feature type="transmembrane region" description="Helical" evidence="1">
    <location>
        <begin position="859"/>
        <end position="877"/>
    </location>
</feature>
<dbReference type="InterPro" id="IPR027463">
    <property type="entry name" value="AcrB_DN_DC_subdom"/>
</dbReference>
<dbReference type="Gene3D" id="1.20.1640.10">
    <property type="entry name" value="Multidrug efflux transporter AcrB transmembrane domain"/>
    <property type="match status" value="2"/>
</dbReference>
<name>A0A560FQ23_9PROT</name>
<dbReference type="EMBL" id="VITN01000002">
    <property type="protein sequence ID" value="TWB23708.1"/>
    <property type="molecule type" value="Genomic_DNA"/>
</dbReference>
<dbReference type="PANTHER" id="PTHR32063:SF18">
    <property type="entry name" value="CATION EFFLUX SYSTEM PROTEIN"/>
    <property type="match status" value="1"/>
</dbReference>
<dbReference type="Gene3D" id="3.30.70.1430">
    <property type="entry name" value="Multidrug efflux transporter AcrB pore domain"/>
    <property type="match status" value="2"/>
</dbReference>
<dbReference type="Gene3D" id="3.30.70.1320">
    <property type="entry name" value="Multidrug efflux transporter AcrB pore domain like"/>
    <property type="match status" value="1"/>
</dbReference>
<feature type="transmembrane region" description="Helical" evidence="1">
    <location>
        <begin position="389"/>
        <end position="413"/>
    </location>
</feature>
<proteinExistence type="predicted"/>
<comment type="caution">
    <text evidence="2">The sequence shown here is derived from an EMBL/GenBank/DDBJ whole genome shotgun (WGS) entry which is preliminary data.</text>
</comment>
<dbReference type="GO" id="GO:0042910">
    <property type="term" value="F:xenobiotic transmembrane transporter activity"/>
    <property type="evidence" value="ECO:0007669"/>
    <property type="project" value="TreeGrafter"/>
</dbReference>
<gene>
    <name evidence="2" type="ORF">FBZ89_102465</name>
</gene>
<keyword evidence="1" id="KW-0812">Transmembrane</keyword>
<feature type="transmembrane region" description="Helical" evidence="1">
    <location>
        <begin position="961"/>
        <end position="980"/>
    </location>
</feature>
<keyword evidence="1" id="KW-1133">Transmembrane helix</keyword>
<reference evidence="2 3" key="1">
    <citation type="submission" date="2019-06" db="EMBL/GenBank/DDBJ databases">
        <title>Genomic Encyclopedia of Type Strains, Phase IV (KMG-V): Genome sequencing to study the core and pangenomes of soil and plant-associated prokaryotes.</title>
        <authorList>
            <person name="Whitman W."/>
        </authorList>
    </citation>
    <scope>NUCLEOTIDE SEQUENCE [LARGE SCALE GENOMIC DNA]</scope>
    <source>
        <strain evidence="2 3">BR 11880</strain>
    </source>
</reference>
<evidence type="ECO:0000313" key="3">
    <source>
        <dbReference type="Proteomes" id="UP000319859"/>
    </source>
</evidence>
<feature type="transmembrane region" description="Helical" evidence="1">
    <location>
        <begin position="434"/>
        <end position="453"/>
    </location>
</feature>